<proteinExistence type="predicted"/>
<reference evidence="2 3" key="1">
    <citation type="journal article" date="2019" name="Fungal Biol. Biotechnol.">
        <title>Draft genome sequence of fastidious pathogen Ceratobasidium theobromae, which causes vascular-streak dieback in Theobroma cacao.</title>
        <authorList>
            <person name="Ali S.S."/>
            <person name="Asman A."/>
            <person name="Shao J."/>
            <person name="Firmansyah A.P."/>
            <person name="Susilo A.W."/>
            <person name="Rosmana A."/>
            <person name="McMahon P."/>
            <person name="Junaid M."/>
            <person name="Guest D."/>
            <person name="Kheng T.Y."/>
            <person name="Meinhardt L.W."/>
            <person name="Bailey B.A."/>
        </authorList>
    </citation>
    <scope>NUCLEOTIDE SEQUENCE [LARGE SCALE GENOMIC DNA]</scope>
    <source>
        <strain evidence="2 3">CT2</strain>
    </source>
</reference>
<evidence type="ECO:0000313" key="3">
    <source>
        <dbReference type="Proteomes" id="UP000383932"/>
    </source>
</evidence>
<keyword evidence="3" id="KW-1185">Reference proteome</keyword>
<feature type="compositionally biased region" description="Polar residues" evidence="1">
    <location>
        <begin position="484"/>
        <end position="509"/>
    </location>
</feature>
<feature type="region of interest" description="Disordered" evidence="1">
    <location>
        <begin position="398"/>
        <end position="509"/>
    </location>
</feature>
<sequence>MSQSPGLSPHSSHPAMEVSLDLTTLSDSSAKPPSKMVLKVFDRRFALHSRERKKLKPSTYESEDRYHDYVASGCTPEGFDAIWDEREANYEMGIEDDPPNLLEHILATQMHAAFDNECAAYNRLKDLQGQHIPIFYGVSRFLDDSSVPGLDRSVRGILLEVIPGVRLRHVDPTLVNVDILVRSALNIIDLYNERDVLNMLTGLWHCLVKPDHSGVIMIGLSQTRLRGDQEDDKEWMLQKRSEDEEGAIGCNARWKLDWDYVPTYKYGVNREGDDCELTLTCQPSPSTTARSNFERSTDQRPNISSSGLYSDAEERRIGATQSTPTPVGLLHDASLGPLPRRSSLAGRALSLRVGGAPRLRLLPLFGTNSPRLDDEPKALPPSIVSLLSHLTYSYTGSEGGKTGGCPGWDGASVDTEDEGLSAVREEGEETLGELSVFGEEEGEEERPQEGEEQEEGEDEWEGYGIERGQDSPQTITHAPGSTRAPITSPSHATTPHASNLESSNMTSDS</sequence>
<feature type="region of interest" description="Disordered" evidence="1">
    <location>
        <begin position="1"/>
        <end position="32"/>
    </location>
</feature>
<comment type="caution">
    <text evidence="2">The sequence shown here is derived from an EMBL/GenBank/DDBJ whole genome shotgun (WGS) entry which is preliminary data.</text>
</comment>
<feature type="compositionally biased region" description="Low complexity" evidence="1">
    <location>
        <begin position="19"/>
        <end position="29"/>
    </location>
</feature>
<dbReference type="Proteomes" id="UP000383932">
    <property type="component" value="Unassembled WGS sequence"/>
</dbReference>
<dbReference type="OrthoDB" id="3269050at2759"/>
<feature type="compositionally biased region" description="Polar residues" evidence="1">
    <location>
        <begin position="1"/>
        <end position="11"/>
    </location>
</feature>
<feature type="compositionally biased region" description="Gly residues" evidence="1">
    <location>
        <begin position="398"/>
        <end position="407"/>
    </location>
</feature>
<dbReference type="EMBL" id="SSOP01000297">
    <property type="protein sequence ID" value="KAB5589244.1"/>
    <property type="molecule type" value="Genomic_DNA"/>
</dbReference>
<feature type="compositionally biased region" description="Polar residues" evidence="1">
    <location>
        <begin position="299"/>
        <end position="308"/>
    </location>
</feature>
<dbReference type="AlphaFoldDB" id="A0A5N5QC48"/>
<organism evidence="2 3">
    <name type="scientific">Ceratobasidium theobromae</name>
    <dbReference type="NCBI Taxonomy" id="1582974"/>
    <lineage>
        <taxon>Eukaryota</taxon>
        <taxon>Fungi</taxon>
        <taxon>Dikarya</taxon>
        <taxon>Basidiomycota</taxon>
        <taxon>Agaricomycotina</taxon>
        <taxon>Agaricomycetes</taxon>
        <taxon>Cantharellales</taxon>
        <taxon>Ceratobasidiaceae</taxon>
        <taxon>Ceratobasidium</taxon>
    </lineage>
</organism>
<accession>A0A5N5QC48</accession>
<name>A0A5N5QC48_9AGAM</name>
<evidence type="ECO:0000313" key="2">
    <source>
        <dbReference type="EMBL" id="KAB5589244.1"/>
    </source>
</evidence>
<gene>
    <name evidence="2" type="ORF">CTheo_7312</name>
</gene>
<evidence type="ECO:0000256" key="1">
    <source>
        <dbReference type="SAM" id="MobiDB-lite"/>
    </source>
</evidence>
<feature type="compositionally biased region" description="Acidic residues" evidence="1">
    <location>
        <begin position="438"/>
        <end position="461"/>
    </location>
</feature>
<protein>
    <submittedName>
        <fullName evidence="2">Uncharacterized protein</fullName>
    </submittedName>
</protein>
<feature type="region of interest" description="Disordered" evidence="1">
    <location>
        <begin position="284"/>
        <end position="314"/>
    </location>
</feature>